<evidence type="ECO:0000256" key="14">
    <source>
        <dbReference type="PIRSR" id="PIRSR039102-1"/>
    </source>
</evidence>
<keyword evidence="7 16" id="KW-0547">Nucleotide-binding</keyword>
<keyword evidence="10 13" id="KW-0573">Peptidoglycan synthesis</keyword>
<evidence type="ECO:0000256" key="16">
    <source>
        <dbReference type="PROSITE-ProRule" id="PRU00409"/>
    </source>
</evidence>
<dbReference type="GO" id="GO:0009252">
    <property type="term" value="P:peptidoglycan biosynthetic process"/>
    <property type="evidence" value="ECO:0007669"/>
    <property type="project" value="UniProtKB-UniRule"/>
</dbReference>
<dbReference type="Pfam" id="PF07478">
    <property type="entry name" value="Dala_Dala_lig_C"/>
    <property type="match status" value="1"/>
</dbReference>
<evidence type="ECO:0000256" key="7">
    <source>
        <dbReference type="ARBA" id="ARBA00022741"/>
    </source>
</evidence>
<dbReference type="InterPro" id="IPR011095">
    <property type="entry name" value="Dala_Dala_lig_C"/>
</dbReference>
<dbReference type="SUPFAM" id="SSF56059">
    <property type="entry name" value="Glutathione synthetase ATP-binding domain-like"/>
    <property type="match status" value="1"/>
</dbReference>
<dbReference type="SUPFAM" id="SSF52440">
    <property type="entry name" value="PreATP-grasp domain"/>
    <property type="match status" value="1"/>
</dbReference>
<keyword evidence="15" id="KW-0464">Manganese</keyword>
<keyword evidence="15" id="KW-0460">Magnesium</keyword>
<feature type="binding site" evidence="15">
    <location>
        <position position="287"/>
    </location>
    <ligand>
        <name>Mg(2+)</name>
        <dbReference type="ChEBI" id="CHEBI:18420"/>
        <label>2</label>
    </ligand>
</feature>
<dbReference type="PANTHER" id="PTHR23132">
    <property type="entry name" value="D-ALANINE--D-ALANINE LIGASE"/>
    <property type="match status" value="1"/>
</dbReference>
<dbReference type="RefSeq" id="WP_163285408.1">
    <property type="nucleotide sequence ID" value="NZ_JAAGVY010000018.1"/>
</dbReference>
<keyword evidence="8 16" id="KW-0067">ATP-binding</keyword>
<dbReference type="Gene3D" id="3.40.50.20">
    <property type="match status" value="1"/>
</dbReference>
<dbReference type="PANTHER" id="PTHR23132:SF23">
    <property type="entry name" value="D-ALANINE--D-ALANINE LIGASE B"/>
    <property type="match status" value="1"/>
</dbReference>
<sequence>MKKKVGIVCGGFSGEAAVSMKSANMIFEHIDKERFDPTLIVISPDSWYAVTPFGESLIDKNDFSYTVENKKIIPDLCFIIIHGTPGEDGKLQGYFDMIGMPYTSGGVMNTSITFNKIFTTRVLNKMGFNCASGILLESLADLDEEAVERELKMPLFVKPNEGGSSLGVSKVKTIGELKSAVELALSKGGSVLIEEFLAGREVTCGVLDTKNGPKALHITEITTRKEFFDYAAKYEYDQTEEITPAQIPAHLYEKCQRLSEQIYKLFNCKGVSRIDYKMNGEAFYVIEINTVPGMTDKSLVPQQAEAMGISKTELISMIIDATV</sequence>
<feature type="active site" evidence="14">
    <location>
        <position position="164"/>
    </location>
</feature>
<dbReference type="EMBL" id="JAAGVY010000018">
    <property type="protein sequence ID" value="NEN24014.1"/>
    <property type="molecule type" value="Genomic_DNA"/>
</dbReference>
<dbReference type="InterPro" id="IPR016185">
    <property type="entry name" value="PreATP-grasp_dom_sf"/>
</dbReference>
<dbReference type="Proteomes" id="UP000486602">
    <property type="component" value="Unassembled WGS sequence"/>
</dbReference>
<comment type="cofactor">
    <cofactor evidence="1">
        <name>Mn(2+)</name>
        <dbReference type="ChEBI" id="CHEBI:29035"/>
    </cofactor>
</comment>
<dbReference type="Pfam" id="PF01820">
    <property type="entry name" value="Dala_Dala_lig_N"/>
    <property type="match status" value="1"/>
</dbReference>
<evidence type="ECO:0000256" key="10">
    <source>
        <dbReference type="ARBA" id="ARBA00022984"/>
    </source>
</evidence>
<dbReference type="PROSITE" id="PS50975">
    <property type="entry name" value="ATP_GRASP"/>
    <property type="match status" value="1"/>
</dbReference>
<keyword evidence="5 13" id="KW-0963">Cytoplasm</keyword>
<feature type="active site" evidence="14">
    <location>
        <position position="15"/>
    </location>
</feature>
<reference evidence="18 19" key="1">
    <citation type="submission" date="2020-02" db="EMBL/GenBank/DDBJ databases">
        <title>Out from the shadows clarifying the taxonomy of the family Cryomorphaceae and related taxa by utilizing the GTDB taxonomic framework.</title>
        <authorList>
            <person name="Bowman J.P."/>
        </authorList>
    </citation>
    <scope>NUCLEOTIDE SEQUENCE [LARGE SCALE GENOMIC DNA]</scope>
    <source>
        <strain evidence="18 19">QSSC 1-22</strain>
    </source>
</reference>
<keyword evidence="19" id="KW-1185">Reference proteome</keyword>
<comment type="pathway">
    <text evidence="13">Cell wall biogenesis; peptidoglycan biosynthesis.</text>
</comment>
<evidence type="ECO:0000256" key="5">
    <source>
        <dbReference type="ARBA" id="ARBA00022490"/>
    </source>
</evidence>
<evidence type="ECO:0000256" key="3">
    <source>
        <dbReference type="ARBA" id="ARBA00010871"/>
    </source>
</evidence>
<comment type="catalytic activity">
    <reaction evidence="12 13">
        <text>2 D-alanine + ATP = D-alanyl-D-alanine + ADP + phosphate + H(+)</text>
        <dbReference type="Rhea" id="RHEA:11224"/>
        <dbReference type="ChEBI" id="CHEBI:15378"/>
        <dbReference type="ChEBI" id="CHEBI:30616"/>
        <dbReference type="ChEBI" id="CHEBI:43474"/>
        <dbReference type="ChEBI" id="CHEBI:57416"/>
        <dbReference type="ChEBI" id="CHEBI:57822"/>
        <dbReference type="ChEBI" id="CHEBI:456216"/>
        <dbReference type="EC" id="6.3.2.4"/>
    </reaction>
</comment>
<evidence type="ECO:0000313" key="19">
    <source>
        <dbReference type="Proteomes" id="UP000486602"/>
    </source>
</evidence>
<evidence type="ECO:0000256" key="12">
    <source>
        <dbReference type="ARBA" id="ARBA00047614"/>
    </source>
</evidence>
<evidence type="ECO:0000256" key="15">
    <source>
        <dbReference type="PIRSR" id="PIRSR039102-3"/>
    </source>
</evidence>
<feature type="binding site" evidence="15">
    <location>
        <position position="287"/>
    </location>
    <ligand>
        <name>Mg(2+)</name>
        <dbReference type="ChEBI" id="CHEBI:18420"/>
        <label>1</label>
    </ligand>
</feature>
<dbReference type="NCBIfam" id="NF002378">
    <property type="entry name" value="PRK01372.1"/>
    <property type="match status" value="1"/>
</dbReference>
<evidence type="ECO:0000256" key="2">
    <source>
        <dbReference type="ARBA" id="ARBA00004496"/>
    </source>
</evidence>
<evidence type="ECO:0000256" key="6">
    <source>
        <dbReference type="ARBA" id="ARBA00022598"/>
    </source>
</evidence>
<evidence type="ECO:0000256" key="13">
    <source>
        <dbReference type="HAMAP-Rule" id="MF_00047"/>
    </source>
</evidence>
<comment type="cofactor">
    <cofactor evidence="15">
        <name>Mg(2+)</name>
        <dbReference type="ChEBI" id="CHEBI:18420"/>
    </cofactor>
    <cofactor evidence="15">
        <name>Mn(2+)</name>
        <dbReference type="ChEBI" id="CHEBI:29035"/>
    </cofactor>
    <text evidence="15">Binds 2 magnesium or manganese ions per subunit.</text>
</comment>
<name>A0A7K3WRB3_9FLAO</name>
<dbReference type="GO" id="GO:0046872">
    <property type="term" value="F:metal ion binding"/>
    <property type="evidence" value="ECO:0007669"/>
    <property type="project" value="UniProtKB-KW"/>
</dbReference>
<dbReference type="GO" id="GO:0008360">
    <property type="term" value="P:regulation of cell shape"/>
    <property type="evidence" value="ECO:0007669"/>
    <property type="project" value="UniProtKB-KW"/>
</dbReference>
<gene>
    <name evidence="13" type="primary">ddl</name>
    <name evidence="18" type="ORF">G3O08_10935</name>
</gene>
<dbReference type="GO" id="GO:0008716">
    <property type="term" value="F:D-alanine-D-alanine ligase activity"/>
    <property type="evidence" value="ECO:0007669"/>
    <property type="project" value="UniProtKB-UniRule"/>
</dbReference>
<dbReference type="GO" id="GO:0071555">
    <property type="term" value="P:cell wall organization"/>
    <property type="evidence" value="ECO:0007669"/>
    <property type="project" value="UniProtKB-KW"/>
</dbReference>
<comment type="similarity">
    <text evidence="3 13">Belongs to the D-alanine--D-alanine ligase family.</text>
</comment>
<dbReference type="AlphaFoldDB" id="A0A7K3WRB3"/>
<dbReference type="InterPro" id="IPR005905">
    <property type="entry name" value="D_ala_D_ala"/>
</dbReference>
<feature type="domain" description="ATP-grasp" evidence="17">
    <location>
        <begin position="120"/>
        <end position="320"/>
    </location>
</feature>
<feature type="binding site" evidence="15">
    <location>
        <position position="275"/>
    </location>
    <ligand>
        <name>Mg(2+)</name>
        <dbReference type="ChEBI" id="CHEBI:18420"/>
        <label>1</label>
    </ligand>
</feature>
<feature type="binding site" evidence="15">
    <location>
        <position position="289"/>
    </location>
    <ligand>
        <name>Mg(2+)</name>
        <dbReference type="ChEBI" id="CHEBI:18420"/>
        <label>2</label>
    </ligand>
</feature>
<evidence type="ECO:0000313" key="18">
    <source>
        <dbReference type="EMBL" id="NEN24014.1"/>
    </source>
</evidence>
<dbReference type="UniPathway" id="UPA00219"/>
<dbReference type="GO" id="GO:0005737">
    <property type="term" value="C:cytoplasm"/>
    <property type="evidence" value="ECO:0007669"/>
    <property type="project" value="UniProtKB-SubCell"/>
</dbReference>
<dbReference type="InterPro" id="IPR000291">
    <property type="entry name" value="D-Ala_lig_Van_CS"/>
</dbReference>
<comment type="caution">
    <text evidence="18">The sequence shown here is derived from an EMBL/GenBank/DDBJ whole genome shotgun (WGS) entry which is preliminary data.</text>
</comment>
<evidence type="ECO:0000256" key="9">
    <source>
        <dbReference type="ARBA" id="ARBA00022960"/>
    </source>
</evidence>
<dbReference type="EC" id="6.3.2.4" evidence="4 13"/>
<dbReference type="Gene3D" id="3.30.470.20">
    <property type="entry name" value="ATP-grasp fold, B domain"/>
    <property type="match status" value="1"/>
</dbReference>
<dbReference type="GO" id="GO:0005524">
    <property type="term" value="F:ATP binding"/>
    <property type="evidence" value="ECO:0007669"/>
    <property type="project" value="UniProtKB-UniRule"/>
</dbReference>
<evidence type="ECO:0000256" key="1">
    <source>
        <dbReference type="ARBA" id="ARBA00001936"/>
    </source>
</evidence>
<organism evidence="18 19">
    <name type="scientific">Cryomorpha ignava</name>
    <dbReference type="NCBI Taxonomy" id="101383"/>
    <lineage>
        <taxon>Bacteria</taxon>
        <taxon>Pseudomonadati</taxon>
        <taxon>Bacteroidota</taxon>
        <taxon>Flavobacteriia</taxon>
        <taxon>Flavobacteriales</taxon>
        <taxon>Cryomorphaceae</taxon>
        <taxon>Cryomorpha</taxon>
    </lineage>
</organism>
<accession>A0A7K3WRB3</accession>
<dbReference type="Gene3D" id="3.30.1490.20">
    <property type="entry name" value="ATP-grasp fold, A domain"/>
    <property type="match status" value="1"/>
</dbReference>
<keyword evidence="11 13" id="KW-0961">Cell wall biogenesis/degradation</keyword>
<dbReference type="InterPro" id="IPR011127">
    <property type="entry name" value="Dala_Dala_lig_N"/>
</dbReference>
<proteinExistence type="inferred from homology"/>
<feature type="active site" evidence="14">
    <location>
        <position position="298"/>
    </location>
</feature>
<evidence type="ECO:0000256" key="8">
    <source>
        <dbReference type="ARBA" id="ARBA00022840"/>
    </source>
</evidence>
<dbReference type="PIRSF" id="PIRSF039102">
    <property type="entry name" value="Ddl/VanB"/>
    <property type="match status" value="1"/>
</dbReference>
<protein>
    <recommendedName>
        <fullName evidence="4 13">D-alanine--D-alanine ligase</fullName>
        <ecNumber evidence="4 13">6.3.2.4</ecNumber>
    </recommendedName>
    <alternativeName>
        <fullName evidence="13">D-Ala-D-Ala ligase</fullName>
    </alternativeName>
    <alternativeName>
        <fullName evidence="13">D-alanylalanine synthetase</fullName>
    </alternativeName>
</protein>
<keyword evidence="6 13" id="KW-0436">Ligase</keyword>
<evidence type="ECO:0000259" key="17">
    <source>
        <dbReference type="PROSITE" id="PS50975"/>
    </source>
</evidence>
<dbReference type="HAMAP" id="MF_00047">
    <property type="entry name" value="Dala_Dala_lig"/>
    <property type="match status" value="1"/>
</dbReference>
<keyword evidence="15" id="KW-0479">Metal-binding</keyword>
<evidence type="ECO:0000256" key="11">
    <source>
        <dbReference type="ARBA" id="ARBA00023316"/>
    </source>
</evidence>
<comment type="function">
    <text evidence="13">Cell wall formation.</text>
</comment>
<dbReference type="InterPro" id="IPR013815">
    <property type="entry name" value="ATP_grasp_subdomain_1"/>
</dbReference>
<evidence type="ECO:0000256" key="4">
    <source>
        <dbReference type="ARBA" id="ARBA00012216"/>
    </source>
</evidence>
<dbReference type="NCBIfam" id="TIGR01205">
    <property type="entry name" value="D_ala_D_alaTIGR"/>
    <property type="match status" value="1"/>
</dbReference>
<dbReference type="PROSITE" id="PS00843">
    <property type="entry name" value="DALA_DALA_LIGASE_1"/>
    <property type="match status" value="1"/>
</dbReference>
<dbReference type="InterPro" id="IPR011761">
    <property type="entry name" value="ATP-grasp"/>
</dbReference>
<comment type="subcellular location">
    <subcellularLocation>
        <location evidence="2 13">Cytoplasm</location>
    </subcellularLocation>
</comment>
<keyword evidence="9 13" id="KW-0133">Cell shape</keyword>